<dbReference type="GO" id="GO:0005737">
    <property type="term" value="C:cytoplasm"/>
    <property type="evidence" value="ECO:0007669"/>
    <property type="project" value="TreeGrafter"/>
</dbReference>
<evidence type="ECO:0000256" key="7">
    <source>
        <dbReference type="ARBA" id="ARBA00026057"/>
    </source>
</evidence>
<dbReference type="EMBL" id="UGHZ01000001">
    <property type="protein sequence ID" value="STP09701.1"/>
    <property type="molecule type" value="Genomic_DNA"/>
</dbReference>
<evidence type="ECO:0000313" key="14">
    <source>
        <dbReference type="Proteomes" id="UP000255103"/>
    </source>
</evidence>
<dbReference type="GO" id="GO:0034605">
    <property type="term" value="P:cellular response to heat"/>
    <property type="evidence" value="ECO:0007669"/>
    <property type="project" value="TreeGrafter"/>
</dbReference>
<evidence type="ECO:0000313" key="15">
    <source>
        <dbReference type="Proteomes" id="UP000255335"/>
    </source>
</evidence>
<reference evidence="14 15" key="1">
    <citation type="submission" date="2018-06" db="EMBL/GenBank/DDBJ databases">
        <authorList>
            <consortium name="Pathogen Informatics"/>
            <person name="Doyle S."/>
        </authorList>
    </citation>
    <scope>NUCLEOTIDE SEQUENCE [LARGE SCALE GENOMIC DNA]</scope>
    <source>
        <strain evidence="13 14">NCTC12219</strain>
        <strain evidence="12 15">NCTC12221</strain>
    </source>
</reference>
<dbReference type="FunFam" id="3.40.50.300:FF:000025">
    <property type="entry name" value="ATP-dependent Clp protease subunit"/>
    <property type="match status" value="1"/>
</dbReference>
<dbReference type="PANTHER" id="PTHR11638:SF18">
    <property type="entry name" value="HEAT SHOCK PROTEIN 104"/>
    <property type="match status" value="1"/>
</dbReference>
<dbReference type="InterPro" id="IPR003593">
    <property type="entry name" value="AAA+_ATPase"/>
</dbReference>
<evidence type="ECO:0000313" key="13">
    <source>
        <dbReference type="EMBL" id="STP10755.1"/>
    </source>
</evidence>
<dbReference type="Pfam" id="PF10431">
    <property type="entry name" value="ClpB_D2-small"/>
    <property type="match status" value="1"/>
</dbReference>
<dbReference type="InterPro" id="IPR019489">
    <property type="entry name" value="Clp_ATPase_C"/>
</dbReference>
<dbReference type="Proteomes" id="UP000255103">
    <property type="component" value="Unassembled WGS sequence"/>
</dbReference>
<sequence>MNLFDKLTNQLKEAIDSAASLALHSQNQEIAPSHLYWALLSNHQSVLNQALNKLNIDKAAITLQAQSQVNTLPKSSQVSKESLSISKELSNALHLAQGEATKNNDSFIAVDMFLIANLKERDFVSIFKPFVDMSELKKTLLALRGDSKIESQSGDDNLESLGKFGIDLTQKALENTLDPVIGRDDEINAMMQILIRKSKNNPILLGEPGVGKTAVVEGLAQRIISKSVPLSLQNKRLIALDMSALIAGAKYRGEFEERLKNVVNEVKKAGNVILFIDEIHTIVGAGASEGSMDAANILKPALARGELHTIGATTLKEYRKYFEKDAALTRRFQPINVNEPSMNEALQILRGIKPNLEAHHNVNITDSALIAAAKLSSRYITDRFLPDKAIDLIDEAAAELKMQIESEPLELSKVKKQIANLEVEKQALNMEKTDSNQARIAEIDKELENLKEEKISLNGRFEQEKNVFTQIANIKAELDSLRRESENAKRSGDYSKAAEIDYGKIPQTLNKEAELQEQWEQMQKNGTLLKNAVTQESIASVVSRWSGVPIKKMLQSQKERILDIESELTKSVVGQESAIKAIARAIKRNKAGLSDVNRPIGSFLFLGPTGVGKTQCAKTLAEFLFDNAKSLVRIDMSEYMEKHAVSRLVGAPPGYVGYEEGGVLTEAIRRKPYSIVLFDEVEKAHPDVFNILLQVLDDGRLSDNKGVVVDFSNTIIILTSNIASDKILELQDKEQKQNAVKEALKMYFKPEFLNRLDDVVIFNPLGMEQITQIVDIMFQSLAKKAKEKGIEISLSNEAKEHIAKVGFDSVYGARPLKRALYEQVEDKLADLILRDEISEGGSVLFTINGDSINAQVEKKEG</sequence>
<dbReference type="GO" id="GO:0005524">
    <property type="term" value="F:ATP binding"/>
    <property type="evidence" value="ECO:0007669"/>
    <property type="project" value="UniProtKB-KW"/>
</dbReference>
<feature type="coiled-coil region" evidence="10">
    <location>
        <begin position="411"/>
        <end position="491"/>
    </location>
</feature>
<keyword evidence="4 9" id="KW-0547">Nucleotide-binding</keyword>
<dbReference type="InterPro" id="IPR027417">
    <property type="entry name" value="P-loop_NTPase"/>
</dbReference>
<dbReference type="SUPFAM" id="SSF81923">
    <property type="entry name" value="Double Clp-N motif"/>
    <property type="match status" value="1"/>
</dbReference>
<dbReference type="AlphaFoldDB" id="A0A377JU49"/>
<evidence type="ECO:0000256" key="1">
    <source>
        <dbReference type="ARBA" id="ARBA00008675"/>
    </source>
</evidence>
<gene>
    <name evidence="13" type="primary">clpA</name>
    <name evidence="13" type="ORF">NCTC12219_00635</name>
    <name evidence="12" type="ORF">NCTC12221_01147</name>
</gene>
<dbReference type="RefSeq" id="WP_115026342.1">
    <property type="nucleotide sequence ID" value="NZ_UGHX01000001.1"/>
</dbReference>
<evidence type="ECO:0000256" key="3">
    <source>
        <dbReference type="ARBA" id="ARBA00022737"/>
    </source>
</evidence>
<dbReference type="CDD" id="cd19499">
    <property type="entry name" value="RecA-like_ClpB_Hsp104-like"/>
    <property type="match status" value="1"/>
</dbReference>
<accession>A0A377JU49</accession>
<dbReference type="SMART" id="SM01086">
    <property type="entry name" value="ClpB_D2-small"/>
    <property type="match status" value="1"/>
</dbReference>
<dbReference type="Gene3D" id="3.40.50.300">
    <property type="entry name" value="P-loop containing nucleotide triphosphate hydrolases"/>
    <property type="match status" value="3"/>
</dbReference>
<dbReference type="PROSITE" id="PS51903">
    <property type="entry name" value="CLP_R"/>
    <property type="match status" value="1"/>
</dbReference>
<comment type="similarity">
    <text evidence="1 9">Belongs to the ClpA/ClpB family.</text>
</comment>
<evidence type="ECO:0000256" key="4">
    <source>
        <dbReference type="ARBA" id="ARBA00022741"/>
    </source>
</evidence>
<keyword evidence="5 9" id="KW-0067">ATP-binding</keyword>
<evidence type="ECO:0000256" key="6">
    <source>
        <dbReference type="ARBA" id="ARBA00023186"/>
    </source>
</evidence>
<evidence type="ECO:0000256" key="5">
    <source>
        <dbReference type="ARBA" id="ARBA00022840"/>
    </source>
</evidence>
<dbReference type="InterPro" id="IPR050130">
    <property type="entry name" value="ClpA_ClpB"/>
</dbReference>
<dbReference type="Gene3D" id="1.10.1780.10">
    <property type="entry name" value="Clp, N-terminal domain"/>
    <property type="match status" value="1"/>
</dbReference>
<dbReference type="InterPro" id="IPR003959">
    <property type="entry name" value="ATPase_AAA_core"/>
</dbReference>
<evidence type="ECO:0000256" key="8">
    <source>
        <dbReference type="PROSITE-ProRule" id="PRU01251"/>
    </source>
</evidence>
<evidence type="ECO:0000313" key="12">
    <source>
        <dbReference type="EMBL" id="STP09701.1"/>
    </source>
</evidence>
<keyword evidence="10" id="KW-0175">Coiled coil</keyword>
<dbReference type="FunFam" id="3.40.50.300:FF:000010">
    <property type="entry name" value="Chaperone clpB 1, putative"/>
    <property type="match status" value="1"/>
</dbReference>
<dbReference type="PROSITE" id="PS00870">
    <property type="entry name" value="CLPAB_1"/>
    <property type="match status" value="1"/>
</dbReference>
<keyword evidence="13" id="KW-0645">Protease</keyword>
<dbReference type="InterPro" id="IPR018368">
    <property type="entry name" value="ClpA/B_CS1"/>
</dbReference>
<evidence type="ECO:0000259" key="11">
    <source>
        <dbReference type="PROSITE" id="PS51903"/>
    </source>
</evidence>
<dbReference type="Gene3D" id="1.10.8.60">
    <property type="match status" value="1"/>
</dbReference>
<dbReference type="SMART" id="SM00382">
    <property type="entry name" value="AAA"/>
    <property type="match status" value="2"/>
</dbReference>
<dbReference type="Pfam" id="PF17871">
    <property type="entry name" value="AAA_lid_9"/>
    <property type="match status" value="1"/>
</dbReference>
<dbReference type="Proteomes" id="UP000255335">
    <property type="component" value="Unassembled WGS sequence"/>
</dbReference>
<dbReference type="InterPro" id="IPR036628">
    <property type="entry name" value="Clp_N_dom_sf"/>
</dbReference>
<keyword evidence="3 8" id="KW-0677">Repeat</keyword>
<keyword evidence="13" id="KW-0378">Hydrolase</keyword>
<dbReference type="FunFam" id="3.40.50.300:FF:000120">
    <property type="entry name" value="ATP-dependent chaperone ClpB"/>
    <property type="match status" value="1"/>
</dbReference>
<dbReference type="GO" id="GO:0006508">
    <property type="term" value="P:proteolysis"/>
    <property type="evidence" value="ECO:0007669"/>
    <property type="project" value="UniProtKB-KW"/>
</dbReference>
<dbReference type="Pfam" id="PF02861">
    <property type="entry name" value="Clp_N"/>
    <property type="match status" value="1"/>
</dbReference>
<dbReference type="InterPro" id="IPR028299">
    <property type="entry name" value="ClpA/B_CS2"/>
</dbReference>
<dbReference type="GO" id="GO:0016887">
    <property type="term" value="F:ATP hydrolysis activity"/>
    <property type="evidence" value="ECO:0007669"/>
    <property type="project" value="InterPro"/>
</dbReference>
<feature type="domain" description="Clp R" evidence="11">
    <location>
        <begin position="4"/>
        <end position="146"/>
    </location>
</feature>
<proteinExistence type="inferred from homology"/>
<protein>
    <recommendedName>
        <fullName evidence="2">Chaperone protein ClpB</fullName>
    </recommendedName>
</protein>
<dbReference type="EMBL" id="UGHX01000001">
    <property type="protein sequence ID" value="STP10755.1"/>
    <property type="molecule type" value="Genomic_DNA"/>
</dbReference>
<dbReference type="Pfam" id="PF00004">
    <property type="entry name" value="AAA"/>
    <property type="match status" value="1"/>
</dbReference>
<dbReference type="PRINTS" id="PR00300">
    <property type="entry name" value="CLPPROTEASEA"/>
</dbReference>
<dbReference type="PANTHER" id="PTHR11638">
    <property type="entry name" value="ATP-DEPENDENT CLP PROTEASE"/>
    <property type="match status" value="1"/>
</dbReference>
<dbReference type="InterPro" id="IPR041546">
    <property type="entry name" value="ClpA/ClpB_AAA_lid"/>
</dbReference>
<dbReference type="Pfam" id="PF07724">
    <property type="entry name" value="AAA_2"/>
    <property type="match status" value="1"/>
</dbReference>
<dbReference type="CDD" id="cd00009">
    <property type="entry name" value="AAA"/>
    <property type="match status" value="1"/>
</dbReference>
<evidence type="ECO:0000256" key="10">
    <source>
        <dbReference type="SAM" id="Coils"/>
    </source>
</evidence>
<keyword evidence="6 9" id="KW-0143">Chaperone</keyword>
<organism evidence="13 14">
    <name type="scientific">Helicobacter cinaedi</name>
    <dbReference type="NCBI Taxonomy" id="213"/>
    <lineage>
        <taxon>Bacteria</taxon>
        <taxon>Pseudomonadati</taxon>
        <taxon>Campylobacterota</taxon>
        <taxon>Epsilonproteobacteria</taxon>
        <taxon>Campylobacterales</taxon>
        <taxon>Helicobacteraceae</taxon>
        <taxon>Helicobacter</taxon>
    </lineage>
</organism>
<dbReference type="InterPro" id="IPR004176">
    <property type="entry name" value="Clp_R_N"/>
</dbReference>
<dbReference type="SUPFAM" id="SSF52540">
    <property type="entry name" value="P-loop containing nucleoside triphosphate hydrolases"/>
    <property type="match status" value="2"/>
</dbReference>
<dbReference type="GO" id="GO:0008233">
    <property type="term" value="F:peptidase activity"/>
    <property type="evidence" value="ECO:0007669"/>
    <property type="project" value="UniProtKB-KW"/>
</dbReference>
<name>A0A377JU49_9HELI</name>
<evidence type="ECO:0000256" key="2">
    <source>
        <dbReference type="ARBA" id="ARBA00017574"/>
    </source>
</evidence>
<evidence type="ECO:0000256" key="9">
    <source>
        <dbReference type="RuleBase" id="RU004432"/>
    </source>
</evidence>
<dbReference type="PROSITE" id="PS00871">
    <property type="entry name" value="CLPAB_2"/>
    <property type="match status" value="1"/>
</dbReference>
<dbReference type="InterPro" id="IPR001270">
    <property type="entry name" value="ClpA/B"/>
</dbReference>
<comment type="subunit">
    <text evidence="7">Homohexamer. The oligomerization is ATP-dependent.</text>
</comment>